<dbReference type="PANTHER" id="PTHR30273">
    <property type="entry name" value="PERIPLASMIC SIGNAL SENSOR AND SIGMA FACTOR ACTIVATOR FECR-RELATED"/>
    <property type="match status" value="1"/>
</dbReference>
<feature type="transmembrane region" description="Helical" evidence="1">
    <location>
        <begin position="68"/>
        <end position="89"/>
    </location>
</feature>
<keyword evidence="1" id="KW-1133">Transmembrane helix</keyword>
<dbReference type="Gene3D" id="2.60.120.1440">
    <property type="match status" value="1"/>
</dbReference>
<dbReference type="PANTHER" id="PTHR30273:SF2">
    <property type="entry name" value="PROTEIN FECR"/>
    <property type="match status" value="1"/>
</dbReference>
<feature type="domain" description="Protein FecR C-terminal" evidence="3">
    <location>
        <begin position="307"/>
        <end position="373"/>
    </location>
</feature>
<dbReference type="AlphaFoldDB" id="A0A1W2ARE0"/>
<dbReference type="Pfam" id="PF04773">
    <property type="entry name" value="FecR"/>
    <property type="match status" value="1"/>
</dbReference>
<evidence type="ECO:0000313" key="4">
    <source>
        <dbReference type="EMBL" id="SMC63011.1"/>
    </source>
</evidence>
<evidence type="ECO:0000256" key="1">
    <source>
        <dbReference type="SAM" id="Phobius"/>
    </source>
</evidence>
<dbReference type="EMBL" id="FWXT01000001">
    <property type="protein sequence ID" value="SMC63011.1"/>
    <property type="molecule type" value="Genomic_DNA"/>
</dbReference>
<dbReference type="RefSeq" id="WP_084237806.1">
    <property type="nucleotide sequence ID" value="NZ_FWXT01000001.1"/>
</dbReference>
<dbReference type="STRING" id="151894.SAMN04488524_1598"/>
<evidence type="ECO:0000313" key="5">
    <source>
        <dbReference type="Proteomes" id="UP000192756"/>
    </source>
</evidence>
<dbReference type="InterPro" id="IPR012373">
    <property type="entry name" value="Ferrdict_sens_TM"/>
</dbReference>
<gene>
    <name evidence="4" type="ORF">SAMN04488524_1598</name>
</gene>
<dbReference type="InterPro" id="IPR006860">
    <property type="entry name" value="FecR"/>
</dbReference>
<dbReference type="Pfam" id="PF16344">
    <property type="entry name" value="FecR_C"/>
    <property type="match status" value="1"/>
</dbReference>
<dbReference type="OrthoDB" id="1099963at2"/>
<organism evidence="4 5">
    <name type="scientific">Pedobacter africanus</name>
    <dbReference type="NCBI Taxonomy" id="151894"/>
    <lineage>
        <taxon>Bacteria</taxon>
        <taxon>Pseudomonadati</taxon>
        <taxon>Bacteroidota</taxon>
        <taxon>Sphingobacteriia</taxon>
        <taxon>Sphingobacteriales</taxon>
        <taxon>Sphingobacteriaceae</taxon>
        <taxon>Pedobacter</taxon>
    </lineage>
</organism>
<keyword evidence="5" id="KW-1185">Reference proteome</keyword>
<dbReference type="GO" id="GO:0016989">
    <property type="term" value="F:sigma factor antagonist activity"/>
    <property type="evidence" value="ECO:0007669"/>
    <property type="project" value="TreeGrafter"/>
</dbReference>
<name>A0A1W2ARE0_9SPHI</name>
<dbReference type="InterPro" id="IPR032508">
    <property type="entry name" value="FecR_C"/>
</dbReference>
<evidence type="ECO:0000259" key="3">
    <source>
        <dbReference type="Pfam" id="PF16344"/>
    </source>
</evidence>
<dbReference type="PIRSF" id="PIRSF018266">
    <property type="entry name" value="FecR"/>
    <property type="match status" value="1"/>
</dbReference>
<accession>A0A1W2ARE0</accession>
<dbReference type="Proteomes" id="UP000192756">
    <property type="component" value="Unassembled WGS sequence"/>
</dbReference>
<sequence length="377" mass="42375">MQKDARELLLKYKEGKASAEEKALLENWLHNFNAESEHAFSDEHLQAVHQQNWMAVKQQIRIRPSYRLWQKFTVAATIILCVGLAFYFYPESGNTPAPQHVKTAPIIAGGSKAFLTLSNGKKIALTEASNGKLAEQSGIRISKTAAGTLLYQIVAQKDQHNSRPDYNTIETPKGGEYQLILPDGSKVWLNAASVLTFPANFFGLKERKVELNGEAYFEIAKNKNAPFVVKSARQEVKVLGTHFNISAYASEQSTTTTLLEGSVKILNPEKTANIILKPGQGATMNSGKIKVYETDTEEAIAWKNGLFIFNEENIRSIMKKISRWYDVEVVFKGDMDQIYFVGNYSRSKNLENLLKNIELTGKVYFKIEGRRIEVIAK</sequence>
<evidence type="ECO:0000259" key="2">
    <source>
        <dbReference type="Pfam" id="PF04773"/>
    </source>
</evidence>
<keyword evidence="1" id="KW-0812">Transmembrane</keyword>
<proteinExistence type="predicted"/>
<dbReference type="Gene3D" id="3.55.50.30">
    <property type="match status" value="1"/>
</dbReference>
<keyword evidence="1" id="KW-0472">Membrane</keyword>
<protein>
    <submittedName>
        <fullName evidence="4">FecR family protein</fullName>
    </submittedName>
</protein>
<dbReference type="FunFam" id="2.60.120.1440:FF:000001">
    <property type="entry name" value="Putative anti-sigma factor"/>
    <property type="match status" value="1"/>
</dbReference>
<feature type="domain" description="FecR protein" evidence="2">
    <location>
        <begin position="168"/>
        <end position="264"/>
    </location>
</feature>
<reference evidence="5" key="1">
    <citation type="submission" date="2017-04" db="EMBL/GenBank/DDBJ databases">
        <authorList>
            <person name="Varghese N."/>
            <person name="Submissions S."/>
        </authorList>
    </citation>
    <scope>NUCLEOTIDE SEQUENCE [LARGE SCALE GENOMIC DNA]</scope>
    <source>
        <strain evidence="5">DSM 12126</strain>
    </source>
</reference>